<organism evidence="1 2">
    <name type="scientific">Plakobranchus ocellatus</name>
    <dbReference type="NCBI Taxonomy" id="259542"/>
    <lineage>
        <taxon>Eukaryota</taxon>
        <taxon>Metazoa</taxon>
        <taxon>Spiralia</taxon>
        <taxon>Lophotrochozoa</taxon>
        <taxon>Mollusca</taxon>
        <taxon>Gastropoda</taxon>
        <taxon>Heterobranchia</taxon>
        <taxon>Euthyneura</taxon>
        <taxon>Panpulmonata</taxon>
        <taxon>Sacoglossa</taxon>
        <taxon>Placobranchoidea</taxon>
        <taxon>Plakobranchidae</taxon>
        <taxon>Plakobranchus</taxon>
    </lineage>
</organism>
<comment type="caution">
    <text evidence="1">The sequence shown here is derived from an EMBL/GenBank/DDBJ whole genome shotgun (WGS) entry which is preliminary data.</text>
</comment>
<name>A0AAV4A364_9GAST</name>
<protein>
    <submittedName>
        <fullName evidence="1">Uncharacterized protein</fullName>
    </submittedName>
</protein>
<gene>
    <name evidence="1" type="ORF">PoB_002759800</name>
</gene>
<keyword evidence="2" id="KW-1185">Reference proteome</keyword>
<proteinExistence type="predicted"/>
<accession>A0AAV4A364</accession>
<evidence type="ECO:0000313" key="1">
    <source>
        <dbReference type="EMBL" id="GFO01093.1"/>
    </source>
</evidence>
<evidence type="ECO:0000313" key="2">
    <source>
        <dbReference type="Proteomes" id="UP000735302"/>
    </source>
</evidence>
<dbReference type="EMBL" id="BLXT01003184">
    <property type="protein sequence ID" value="GFO01093.1"/>
    <property type="molecule type" value="Genomic_DNA"/>
</dbReference>
<dbReference type="AlphaFoldDB" id="A0AAV4A364"/>
<dbReference type="Proteomes" id="UP000735302">
    <property type="component" value="Unassembled WGS sequence"/>
</dbReference>
<sequence length="78" mass="9097">MRRYAPSTRSYLLINTLFHLMAVQIQLWKVARNNRKRSVNSSFLYRPQILDLDKTYPANTGEITVLDNGEVSEEAPWV</sequence>
<reference evidence="1 2" key="1">
    <citation type="journal article" date="2021" name="Elife">
        <title>Chloroplast acquisition without the gene transfer in kleptoplastic sea slugs, Plakobranchus ocellatus.</title>
        <authorList>
            <person name="Maeda T."/>
            <person name="Takahashi S."/>
            <person name="Yoshida T."/>
            <person name="Shimamura S."/>
            <person name="Takaki Y."/>
            <person name="Nagai Y."/>
            <person name="Toyoda A."/>
            <person name="Suzuki Y."/>
            <person name="Arimoto A."/>
            <person name="Ishii H."/>
            <person name="Satoh N."/>
            <person name="Nishiyama T."/>
            <person name="Hasebe M."/>
            <person name="Maruyama T."/>
            <person name="Minagawa J."/>
            <person name="Obokata J."/>
            <person name="Shigenobu S."/>
        </authorList>
    </citation>
    <scope>NUCLEOTIDE SEQUENCE [LARGE SCALE GENOMIC DNA]</scope>
</reference>